<dbReference type="NCBIfam" id="TIGR01730">
    <property type="entry name" value="RND_mfp"/>
    <property type="match status" value="1"/>
</dbReference>
<gene>
    <name evidence="7" type="primary">czcB_3</name>
    <name evidence="7" type="ORF">Pla100_37850</name>
</gene>
<dbReference type="EMBL" id="SJPM01000008">
    <property type="protein sequence ID" value="TWT94175.1"/>
    <property type="molecule type" value="Genomic_DNA"/>
</dbReference>
<dbReference type="GO" id="GO:0022857">
    <property type="term" value="F:transmembrane transporter activity"/>
    <property type="evidence" value="ECO:0007669"/>
    <property type="project" value="InterPro"/>
</dbReference>
<dbReference type="InterPro" id="IPR011053">
    <property type="entry name" value="Single_hybrid_motif"/>
</dbReference>
<dbReference type="SUPFAM" id="SSF111369">
    <property type="entry name" value="HlyD-like secretion proteins"/>
    <property type="match status" value="1"/>
</dbReference>
<dbReference type="OrthoDB" id="9806939at2"/>
<dbReference type="PANTHER" id="PTHR30097">
    <property type="entry name" value="CATION EFFLUX SYSTEM PROTEIN CUSB"/>
    <property type="match status" value="1"/>
</dbReference>
<dbReference type="GO" id="GO:0030313">
    <property type="term" value="C:cell envelope"/>
    <property type="evidence" value="ECO:0007669"/>
    <property type="project" value="TreeGrafter"/>
</dbReference>
<dbReference type="Gene3D" id="2.40.50.100">
    <property type="match status" value="1"/>
</dbReference>
<dbReference type="Pfam" id="PF25975">
    <property type="entry name" value="CzcB_C"/>
    <property type="match status" value="1"/>
</dbReference>
<name>A0A5C6A474_9BACT</name>
<keyword evidence="8" id="KW-1185">Reference proteome</keyword>
<feature type="domain" description="CzcB-like barrel-sandwich hybrid" evidence="5">
    <location>
        <begin position="117"/>
        <end position="352"/>
    </location>
</feature>
<comment type="caution">
    <text evidence="7">The sequence shown here is derived from an EMBL/GenBank/DDBJ whole genome shotgun (WGS) entry which is preliminary data.</text>
</comment>
<dbReference type="Pfam" id="PF25973">
    <property type="entry name" value="BSH_CzcB"/>
    <property type="match status" value="1"/>
</dbReference>
<dbReference type="InterPro" id="IPR058647">
    <property type="entry name" value="BSH_CzcB-like"/>
</dbReference>
<dbReference type="AlphaFoldDB" id="A0A5C6A474"/>
<dbReference type="InterPro" id="IPR058792">
    <property type="entry name" value="Beta-barrel_RND_2"/>
</dbReference>
<evidence type="ECO:0000259" key="6">
    <source>
        <dbReference type="Pfam" id="PF25975"/>
    </source>
</evidence>
<evidence type="ECO:0000259" key="4">
    <source>
        <dbReference type="Pfam" id="PF25954"/>
    </source>
</evidence>
<dbReference type="PANTHER" id="PTHR30097:SF4">
    <property type="entry name" value="SLR6042 PROTEIN"/>
    <property type="match status" value="1"/>
</dbReference>
<protein>
    <submittedName>
        <fullName evidence="7">Cobalt-zinc-cadmium resistance protein CzcB</fullName>
    </submittedName>
</protein>
<organism evidence="7 8">
    <name type="scientific">Neorhodopirellula pilleata</name>
    <dbReference type="NCBI Taxonomy" id="2714738"/>
    <lineage>
        <taxon>Bacteria</taxon>
        <taxon>Pseudomonadati</taxon>
        <taxon>Planctomycetota</taxon>
        <taxon>Planctomycetia</taxon>
        <taxon>Pirellulales</taxon>
        <taxon>Pirellulaceae</taxon>
        <taxon>Neorhodopirellula</taxon>
    </lineage>
</organism>
<feature type="compositionally biased region" description="Polar residues" evidence="3">
    <location>
        <begin position="7"/>
        <end position="16"/>
    </location>
</feature>
<accession>A0A5C6A474</accession>
<evidence type="ECO:0000256" key="1">
    <source>
        <dbReference type="ARBA" id="ARBA00009477"/>
    </source>
</evidence>
<evidence type="ECO:0000256" key="2">
    <source>
        <dbReference type="ARBA" id="ARBA00022448"/>
    </source>
</evidence>
<dbReference type="InterPro" id="IPR006143">
    <property type="entry name" value="RND_pump_MFP"/>
</dbReference>
<reference evidence="7 8" key="1">
    <citation type="submission" date="2019-02" db="EMBL/GenBank/DDBJ databases">
        <title>Deep-cultivation of Planctomycetes and their phenomic and genomic characterization uncovers novel biology.</title>
        <authorList>
            <person name="Wiegand S."/>
            <person name="Jogler M."/>
            <person name="Boedeker C."/>
            <person name="Pinto D."/>
            <person name="Vollmers J."/>
            <person name="Rivas-Marin E."/>
            <person name="Kohn T."/>
            <person name="Peeters S.H."/>
            <person name="Heuer A."/>
            <person name="Rast P."/>
            <person name="Oberbeckmann S."/>
            <person name="Bunk B."/>
            <person name="Jeske O."/>
            <person name="Meyerdierks A."/>
            <person name="Storesund J.E."/>
            <person name="Kallscheuer N."/>
            <person name="Luecker S."/>
            <person name="Lage O.M."/>
            <person name="Pohl T."/>
            <person name="Merkel B.J."/>
            <person name="Hornburger P."/>
            <person name="Mueller R.-W."/>
            <person name="Bruemmer F."/>
            <person name="Labrenz M."/>
            <person name="Spormann A.M."/>
            <person name="Op Den Camp H."/>
            <person name="Overmann J."/>
            <person name="Amann R."/>
            <person name="Jetten M.S.M."/>
            <person name="Mascher T."/>
            <person name="Medema M.H."/>
            <person name="Devos D.P."/>
            <person name="Kaster A.-K."/>
            <person name="Ovreas L."/>
            <person name="Rohde M."/>
            <person name="Galperin M.Y."/>
            <person name="Jogler C."/>
        </authorList>
    </citation>
    <scope>NUCLEOTIDE SEQUENCE [LARGE SCALE GENOMIC DNA]</scope>
    <source>
        <strain evidence="7 8">Pla100</strain>
    </source>
</reference>
<feature type="domain" description="CzcB-like C-terminal circularly permuted SH3-like" evidence="6">
    <location>
        <begin position="441"/>
        <end position="501"/>
    </location>
</feature>
<dbReference type="FunFam" id="2.40.30.170:FF:000010">
    <property type="entry name" value="Efflux RND transporter periplasmic adaptor subunit"/>
    <property type="match status" value="1"/>
</dbReference>
<dbReference type="Gene3D" id="2.40.30.170">
    <property type="match status" value="1"/>
</dbReference>
<dbReference type="Proteomes" id="UP000316213">
    <property type="component" value="Unassembled WGS sequence"/>
</dbReference>
<evidence type="ECO:0000256" key="3">
    <source>
        <dbReference type="SAM" id="MobiDB-lite"/>
    </source>
</evidence>
<comment type="similarity">
    <text evidence="1">Belongs to the membrane fusion protein (MFP) (TC 8.A.1) family.</text>
</comment>
<keyword evidence="2" id="KW-0813">Transport</keyword>
<evidence type="ECO:0000259" key="5">
    <source>
        <dbReference type="Pfam" id="PF25973"/>
    </source>
</evidence>
<dbReference type="InterPro" id="IPR051909">
    <property type="entry name" value="MFP_Cation_Efflux"/>
</dbReference>
<dbReference type="SUPFAM" id="SSF51230">
    <property type="entry name" value="Single hybrid motif"/>
    <property type="match status" value="1"/>
</dbReference>
<feature type="region of interest" description="Disordered" evidence="3">
    <location>
        <begin position="1"/>
        <end position="25"/>
    </location>
</feature>
<dbReference type="GO" id="GO:0015679">
    <property type="term" value="P:plasma membrane copper ion transport"/>
    <property type="evidence" value="ECO:0007669"/>
    <property type="project" value="TreeGrafter"/>
</dbReference>
<proteinExistence type="inferred from homology"/>
<dbReference type="Pfam" id="PF25954">
    <property type="entry name" value="Beta-barrel_RND_2"/>
    <property type="match status" value="1"/>
</dbReference>
<feature type="domain" description="CusB-like beta-barrel" evidence="4">
    <location>
        <begin position="359"/>
        <end position="431"/>
    </location>
</feature>
<dbReference type="RefSeq" id="WP_146579131.1">
    <property type="nucleotide sequence ID" value="NZ_SJPM01000008.1"/>
</dbReference>
<evidence type="ECO:0000313" key="7">
    <source>
        <dbReference type="EMBL" id="TWT94175.1"/>
    </source>
</evidence>
<dbReference type="GO" id="GO:0060003">
    <property type="term" value="P:copper ion export"/>
    <property type="evidence" value="ECO:0007669"/>
    <property type="project" value="TreeGrafter"/>
</dbReference>
<dbReference type="GO" id="GO:0016020">
    <property type="term" value="C:membrane"/>
    <property type="evidence" value="ECO:0007669"/>
    <property type="project" value="InterPro"/>
</dbReference>
<sequence>MTDHQKPTTSSPSSATHVEGREDKTGVASSLLKGLPTLLVLAVMGGGWMVMHHINSGGSSAEELFEVAEATAPSDTLVLPEGKLNAAKFQSVAAQAQNVQHVHTVPGRLRYDQTKHVDVKAPMDGILAELIVTPGEHVETGDLIAVLRSPEIGQARAEILKRQKERDIAQQILQRELTLAKNLQAVSAMLDLGKSVDEIDSAFSNRALGAYRQEILSAYSKMRLADELIANIRPLVAAGAVSGRTVREREGERQLAETSFRTARDQASFAIEQSKMKAEANVSEANRQLNLAWQSLETLLGYKENKDTVNLSNEDALSRLEVRAPFSGSVESQGFANNERVMRGDSLVVLANTDSLSVEASIRESDWSAVALQPETEVSVLVPALDDRVFTAKVRYFGREVQADTNSVPLIARIENSEGLLRPGMFVRVTVPIGEARQALSIKPESVLQHENEKFVFVDMNDGAFKRVGVSTGQASEDWVEVTEGLSMGQLVVTHGAFLLKSELLLQGEGE</sequence>
<dbReference type="InterPro" id="IPR058649">
    <property type="entry name" value="CzcB_C"/>
</dbReference>
<evidence type="ECO:0000313" key="8">
    <source>
        <dbReference type="Proteomes" id="UP000316213"/>
    </source>
</evidence>
<dbReference type="Gene3D" id="2.40.420.20">
    <property type="match status" value="1"/>
</dbReference>